<evidence type="ECO:0000256" key="1">
    <source>
        <dbReference type="SAM" id="Phobius"/>
    </source>
</evidence>
<proteinExistence type="predicted"/>
<feature type="transmembrane region" description="Helical" evidence="1">
    <location>
        <begin position="127"/>
        <end position="145"/>
    </location>
</feature>
<dbReference type="Proteomes" id="UP000071641">
    <property type="component" value="Unassembled WGS sequence"/>
</dbReference>
<evidence type="ECO:0000313" key="2">
    <source>
        <dbReference type="EMBL" id="CZF79798.1"/>
    </source>
</evidence>
<keyword evidence="3" id="KW-1185">Reference proteome</keyword>
<feature type="transmembrane region" description="Helical" evidence="1">
    <location>
        <begin position="293"/>
        <end position="317"/>
    </location>
</feature>
<organism evidence="2 3">
    <name type="scientific">Grimontia celer</name>
    <dbReference type="NCBI Taxonomy" id="1796497"/>
    <lineage>
        <taxon>Bacteria</taxon>
        <taxon>Pseudomonadati</taxon>
        <taxon>Pseudomonadota</taxon>
        <taxon>Gammaproteobacteria</taxon>
        <taxon>Vibrionales</taxon>
        <taxon>Vibrionaceae</taxon>
        <taxon>Grimontia</taxon>
    </lineage>
</organism>
<reference evidence="3" key="1">
    <citation type="submission" date="2016-02" db="EMBL/GenBank/DDBJ databases">
        <authorList>
            <person name="Rodrigo-Torres Lidia"/>
            <person name="Arahal R.David."/>
        </authorList>
    </citation>
    <scope>NUCLEOTIDE SEQUENCE [LARGE SCALE GENOMIC DNA]</scope>
    <source>
        <strain evidence="3">CECT 9029</strain>
    </source>
</reference>
<keyword evidence="1" id="KW-0812">Transmembrane</keyword>
<dbReference type="STRING" id="1796497.GCE9029_01656"/>
<protein>
    <submittedName>
        <fullName evidence="2">Uncharacterized protein</fullName>
    </submittedName>
</protein>
<evidence type="ECO:0000313" key="3">
    <source>
        <dbReference type="Proteomes" id="UP000071641"/>
    </source>
</evidence>
<sequence>MKESKKTSTTIQIITIIICCTLYTAIIYNYFGIVDSYDLSRYISAGIALLEEQGLAPHIQSYTELSFSDRDGQLVYPSAIFQVIAALLSGSLYSTPSIHLFYAFTVAIFTLSNIIIFKILNHKIDKNLALIITVSMLLIPYNMVFSENMTRPLTGPWGMFFWLISIYFIINKKVIKAGLTSGLALLIRIQTYQLVFLEVILIEKWKERLRYLLSILVTVLIFQAFFYLLISTPNGNSSFYLDAVKTIDPSKIKQSFLLGFEFLLIMKVYSIFALIIIPFLFSSVVSRETKSFILYYIAFYFVLFFATIIAMPLVYNANPNTRYFIYLYPFIPIIFGFIISDFSFSNSLIFNRKITILLSIITISILSLHLFNSIKSGSGNDNAIKEIYSISDHLDEDIKNPVILTNDRYIPSYIFSSIRSRKFYNLPSLEDFTKSNHNNKIDFIIFSFRHHKHKNKITSLGYLQESGVNITLNTPLIDNNGNTFIYESKTSELTNMIIYKRKQ</sequence>
<dbReference type="AlphaFoldDB" id="A0A128EZ19"/>
<gene>
    <name evidence="2" type="ORF">GCE9029_01656</name>
</gene>
<feature type="transmembrane region" description="Helical" evidence="1">
    <location>
        <begin position="323"/>
        <end position="342"/>
    </location>
</feature>
<dbReference type="RefSeq" id="WP_062662478.1">
    <property type="nucleotide sequence ID" value="NZ_FIZX01000001.1"/>
</dbReference>
<name>A0A128EZ19_9GAMM</name>
<keyword evidence="1" id="KW-0472">Membrane</keyword>
<feature type="transmembrane region" description="Helical" evidence="1">
    <location>
        <begin position="209"/>
        <end position="230"/>
    </location>
</feature>
<dbReference type="EMBL" id="FIZX01000001">
    <property type="protein sequence ID" value="CZF79798.1"/>
    <property type="molecule type" value="Genomic_DNA"/>
</dbReference>
<keyword evidence="1" id="KW-1133">Transmembrane helix</keyword>
<feature type="transmembrane region" description="Helical" evidence="1">
    <location>
        <begin position="256"/>
        <end position="281"/>
    </location>
</feature>
<accession>A0A128EZ19</accession>
<feature type="transmembrane region" description="Helical" evidence="1">
    <location>
        <begin position="152"/>
        <end position="170"/>
    </location>
</feature>
<feature type="transmembrane region" description="Helical" evidence="1">
    <location>
        <begin position="12"/>
        <end position="31"/>
    </location>
</feature>
<feature type="transmembrane region" description="Helical" evidence="1">
    <location>
        <begin position="100"/>
        <end position="121"/>
    </location>
</feature>
<dbReference type="OrthoDB" id="9918830at2"/>